<proteinExistence type="predicted"/>
<sequence>MLDKIGKTGNADLYGLGEIGKTTKAEKAPETKTEAAVARGNDDTAVSGTKHYFLEVPKASTSGQQARVVEKLMTALAPTANLLMQTLEKAFNGQSGTQSSSNAVSESLALMTLLYQVSKLSREQQTLEREIAVEANVASLKSQAQELNKSAKAMIAMAVVSGVLAGVTAILGGIGSLKAGKQIKAEASTNTLLKTQKAGVDKANDLLNNGGLSKTQQQQLKRVQDVGQDRLGNLTDKLTKGGRKFDKATTSNQARNSILQSLSQMANSASNVEQTKAQARGKEDEVLATRAQALKQKADENIGFQDSMLKELRDLFRSIADSQNQAWRASAPTV</sequence>
<reference evidence="3 4" key="2">
    <citation type="submission" date="2024-06" db="EMBL/GenBank/DDBJ databases">
        <authorList>
            <person name="Steensen K."/>
            <person name="Seneca J."/>
            <person name="Bartlau N."/>
            <person name="Yu A.X."/>
            <person name="Polz M.F."/>
        </authorList>
    </citation>
    <scope>NUCLEOTIDE SEQUENCE [LARGE SCALE GENOMIC DNA]</scope>
    <source>
        <strain evidence="3 4">1F145</strain>
    </source>
</reference>
<keyword evidence="1" id="KW-0472">Membrane</keyword>
<dbReference type="NCBIfam" id="NF038055">
    <property type="entry name" value="T3SS_SctB_pilot"/>
    <property type="match status" value="1"/>
</dbReference>
<name>A0A0H3ZT36_VIBSP</name>
<evidence type="ECO:0000256" key="1">
    <source>
        <dbReference type="SAM" id="Phobius"/>
    </source>
</evidence>
<evidence type="ECO:0000313" key="2">
    <source>
        <dbReference type="EMBL" id="AKN39543.1"/>
    </source>
</evidence>
<organism evidence="2">
    <name type="scientific">Vibrio splendidus</name>
    <dbReference type="NCBI Taxonomy" id="29497"/>
    <lineage>
        <taxon>Bacteria</taxon>
        <taxon>Pseudomonadati</taxon>
        <taxon>Pseudomonadota</taxon>
        <taxon>Gammaproteobacteria</taxon>
        <taxon>Vibrionales</taxon>
        <taxon>Vibrionaceae</taxon>
        <taxon>Vibrio</taxon>
    </lineage>
</organism>
<reference evidence="2" key="1">
    <citation type="journal article" date="2015" name="MBio">
        <title>Eco-Evolutionary Dynamics of Episomes among Ecologically Cohesive Bacterial Populations.</title>
        <authorList>
            <person name="Xue H."/>
            <person name="Cordero O.X."/>
            <person name="Camas F.M."/>
            <person name="Trimble W."/>
            <person name="Meyer F."/>
            <person name="Guglielmini J."/>
            <person name="Rocha E.P."/>
            <person name="Polz M.F."/>
        </authorList>
    </citation>
    <scope>NUCLEOTIDE SEQUENCE</scope>
    <source>
        <strain evidence="2">FF_172</strain>
    </source>
</reference>
<dbReference type="EMBL" id="KP795651">
    <property type="protein sequence ID" value="AKN39543.1"/>
    <property type="molecule type" value="Genomic_DNA"/>
</dbReference>
<keyword evidence="1" id="KW-1133">Transmembrane helix</keyword>
<keyword evidence="1" id="KW-0812">Transmembrane</keyword>
<dbReference type="Pfam" id="PF05844">
    <property type="entry name" value="YopD"/>
    <property type="match status" value="1"/>
</dbReference>
<evidence type="ECO:0000313" key="4">
    <source>
        <dbReference type="Proteomes" id="UP001569200"/>
    </source>
</evidence>
<dbReference type="Proteomes" id="UP001569200">
    <property type="component" value="Unassembled WGS sequence"/>
</dbReference>
<keyword evidence="4" id="KW-1185">Reference proteome</keyword>
<dbReference type="EMBL" id="JBGOOW010000036">
    <property type="protein sequence ID" value="MEZ8183169.1"/>
    <property type="molecule type" value="Genomic_DNA"/>
</dbReference>
<dbReference type="RefSeq" id="WP_157937878.1">
    <property type="nucleotide sequence ID" value="NZ_CAWNTE010000084.1"/>
</dbReference>
<dbReference type="AlphaFoldDB" id="A0A0H3ZT36"/>
<accession>A0A0H3ZT36</accession>
<dbReference type="InterPro" id="IPR008898">
    <property type="entry name" value="YopD-like"/>
</dbReference>
<protein>
    <submittedName>
        <fullName evidence="2">Type III secretion host injection and negative regulator protein (YopD)</fullName>
    </submittedName>
    <submittedName>
        <fullName evidence="3">Type III secretion system translocon subunit VopD</fullName>
    </submittedName>
</protein>
<evidence type="ECO:0000313" key="3">
    <source>
        <dbReference type="EMBL" id="MEZ8183169.1"/>
    </source>
</evidence>
<feature type="transmembrane region" description="Helical" evidence="1">
    <location>
        <begin position="153"/>
        <end position="174"/>
    </location>
</feature>
<gene>
    <name evidence="3" type="primary">vopD</name>
    <name evidence="3" type="ORF">ACED33_21025</name>
</gene>